<feature type="compositionally biased region" description="Basic and acidic residues" evidence="1">
    <location>
        <begin position="11"/>
        <end position="22"/>
    </location>
</feature>
<sequence length="265" mass="29136">MTEASLASLEFQRRMRNDPPKTDQLRLGQAFGLIRGVPLMRLLTEYPQIGRVLLGELGINKPNAESRPRADGSAYILVWTGLLDFLEAVTRAAMTGANVTVTGQETVPAAQPPQAVDAALDAVYRQWDAQWQGKALVTAPQPLPPEAEDIARWLMKMTTFFVILHECAHAMLHAEVEPEDRTPAQELEADAWALRQALLGFGLPANRSRSVLIGAVIMIRALAALEIMKYKLPGRRASIPAACRRSRSASAWSTSPMIMPMPRSC</sequence>
<name>A0ABS5F590_9PROT</name>
<evidence type="ECO:0000313" key="3">
    <source>
        <dbReference type="Proteomes" id="UP001196870"/>
    </source>
</evidence>
<dbReference type="Proteomes" id="UP001196870">
    <property type="component" value="Unassembled WGS sequence"/>
</dbReference>
<gene>
    <name evidence="2" type="ORF">GXW71_24955</name>
</gene>
<evidence type="ECO:0000256" key="1">
    <source>
        <dbReference type="SAM" id="MobiDB-lite"/>
    </source>
</evidence>
<dbReference type="EMBL" id="JAAGBB010000038">
    <property type="protein sequence ID" value="MBR0667628.1"/>
    <property type="molecule type" value="Genomic_DNA"/>
</dbReference>
<proteinExistence type="predicted"/>
<dbReference type="RefSeq" id="WP_211855406.1">
    <property type="nucleotide sequence ID" value="NZ_JAAGBB010000038.1"/>
</dbReference>
<organism evidence="2 3">
    <name type="scientific">Plastoroseomonas hellenica</name>
    <dbReference type="NCBI Taxonomy" id="2687306"/>
    <lineage>
        <taxon>Bacteria</taxon>
        <taxon>Pseudomonadati</taxon>
        <taxon>Pseudomonadota</taxon>
        <taxon>Alphaproteobacteria</taxon>
        <taxon>Acetobacterales</taxon>
        <taxon>Acetobacteraceae</taxon>
        <taxon>Plastoroseomonas</taxon>
    </lineage>
</organism>
<reference evidence="3" key="1">
    <citation type="journal article" date="2021" name="Syst. Appl. Microbiol.">
        <title>Roseomonas hellenica sp. nov., isolated from roots of wild-growing Alkanna tinctoria.</title>
        <authorList>
            <person name="Rat A."/>
            <person name="Naranjo H.D."/>
            <person name="Lebbe L."/>
            <person name="Cnockaert M."/>
            <person name="Krigas N."/>
            <person name="Grigoriadou K."/>
            <person name="Maloupa E."/>
            <person name="Willems A."/>
        </authorList>
    </citation>
    <scope>NUCLEOTIDE SEQUENCE [LARGE SCALE GENOMIC DNA]</scope>
    <source>
        <strain evidence="3">LMG 31523</strain>
    </source>
</reference>
<accession>A0ABS5F590</accession>
<evidence type="ECO:0008006" key="4">
    <source>
        <dbReference type="Google" id="ProtNLM"/>
    </source>
</evidence>
<keyword evidence="3" id="KW-1185">Reference proteome</keyword>
<protein>
    <recommendedName>
        <fullName evidence="4">IrrE N-terminal-like domain-containing protein</fullName>
    </recommendedName>
</protein>
<feature type="region of interest" description="Disordered" evidence="1">
    <location>
        <begin position="1"/>
        <end position="22"/>
    </location>
</feature>
<evidence type="ECO:0000313" key="2">
    <source>
        <dbReference type="EMBL" id="MBR0667628.1"/>
    </source>
</evidence>
<comment type="caution">
    <text evidence="2">The sequence shown here is derived from an EMBL/GenBank/DDBJ whole genome shotgun (WGS) entry which is preliminary data.</text>
</comment>